<evidence type="ECO:0000313" key="1">
    <source>
        <dbReference type="EMBL" id="PWE52777.1"/>
    </source>
</evidence>
<dbReference type="RefSeq" id="WP_109461677.1">
    <property type="nucleotide sequence ID" value="NZ_QFBC01000020.1"/>
</dbReference>
<reference evidence="1 2" key="1">
    <citation type="submission" date="2018-05" db="EMBL/GenBank/DDBJ databases">
        <title>The draft genome of strain NS-104.</title>
        <authorList>
            <person name="Hang P."/>
            <person name="Jiang J."/>
        </authorList>
    </citation>
    <scope>NUCLEOTIDE SEQUENCE [LARGE SCALE GENOMIC DNA]</scope>
    <source>
        <strain evidence="1 2">NS-104</strain>
    </source>
</reference>
<keyword evidence="2" id="KW-1185">Reference proteome</keyword>
<proteinExistence type="predicted"/>
<dbReference type="EMBL" id="QFBC01000020">
    <property type="protein sequence ID" value="PWE52777.1"/>
    <property type="molecule type" value="Genomic_DNA"/>
</dbReference>
<dbReference type="AlphaFoldDB" id="A0A2U2DHI3"/>
<dbReference type="Proteomes" id="UP000245252">
    <property type="component" value="Unassembled WGS sequence"/>
</dbReference>
<accession>A0A2U2DHI3</accession>
<evidence type="ECO:0000313" key="2">
    <source>
        <dbReference type="Proteomes" id="UP000245252"/>
    </source>
</evidence>
<comment type="caution">
    <text evidence="1">The sequence shown here is derived from an EMBL/GenBank/DDBJ whole genome shotgun (WGS) entry which is preliminary data.</text>
</comment>
<organism evidence="1 2">
    <name type="scientific">Metarhizobium album</name>
    <dbReference type="NCBI Taxonomy" id="2182425"/>
    <lineage>
        <taxon>Bacteria</taxon>
        <taxon>Pseudomonadati</taxon>
        <taxon>Pseudomonadota</taxon>
        <taxon>Alphaproteobacteria</taxon>
        <taxon>Hyphomicrobiales</taxon>
        <taxon>Rhizobiaceae</taxon>
        <taxon>Metarhizobium</taxon>
    </lineage>
</organism>
<protein>
    <submittedName>
        <fullName evidence="1">Uncharacterized protein</fullName>
    </submittedName>
</protein>
<dbReference type="OrthoDB" id="8418016at2"/>
<sequence length="624" mass="64670">MADISFDDLIPAKGNGAQAGAVVQQSSGDIDFDDLIPAGAAKQQDQNLSVYDPSTLAALYGGSVMTALTGGNIGGETARRWIGQGVPALAEGIWDSTKAAVTAPGRAYSGELQVMDPAGNVSQEAIGEAANLAGFVSPASVGGQVASTGQRAATSIARQAPEGLGIAQAGQRLGVDLPRAVVSDNAAIQQAGKVVANVPIGGVPLRDASKTAIDQLSDAAMRAQQQYGLADSAAAGAGVRSGLTDFSKNTLAKLVDDRYNAVDDLVTSNVVTPLRRTRQVAGEILGDRLNSQIDGRSRAIAMVQKALSQPDGLNYQGIKGLRTSVGELLKSPAKLAQSGVSENELKAIYGALSDDLRTAVSRGGGAEAYRVFEDANTFAAKVAKEREAFDRILGKNASDENIFSRIEAMAGSTGRADINNLMRLKSSLSKETWGDVAASVLSSIGRDPEGRFSPDRFVTGWGRLSNSGKTLLFKGKDQGDLAQSLDDIAKVSSRFKELNQYANPSGTGANLFTAGIGGGLVFDPVSTISAVAGSRVLSEILSRPISAKKLANWAKSYEAAAKRPSAGTMKFLEDRAKILSVEIAESLGDPGLAEQILPSIARMGNLPAAQGNEMAGLNMTNSAV</sequence>
<gene>
    <name evidence="1" type="ORF">DEM27_28655</name>
</gene>
<name>A0A2U2DHI3_9HYPH</name>